<reference evidence="2 3" key="1">
    <citation type="submission" date="2019-07" db="EMBL/GenBank/DDBJ databases">
        <title>Genome sequencing for Ferrovibrio sp. K5.</title>
        <authorList>
            <person name="Park S.-J."/>
        </authorList>
    </citation>
    <scope>NUCLEOTIDE SEQUENCE [LARGE SCALE GENOMIC DNA]</scope>
    <source>
        <strain evidence="2 3">K5</strain>
    </source>
</reference>
<dbReference type="RefSeq" id="WP_144258340.1">
    <property type="nucleotide sequence ID" value="NZ_CP041636.1"/>
</dbReference>
<dbReference type="Proteomes" id="UP000317496">
    <property type="component" value="Chromosome"/>
</dbReference>
<gene>
    <name evidence="2" type="ORF">FNB15_19595</name>
</gene>
<evidence type="ECO:0000313" key="2">
    <source>
        <dbReference type="EMBL" id="QDO99344.1"/>
    </source>
</evidence>
<dbReference type="AlphaFoldDB" id="A0A516H6C8"/>
<dbReference type="OrthoDB" id="9814124at2"/>
<name>A0A516H6C8_9PROT</name>
<dbReference type="PANTHER" id="PTHR48079:SF6">
    <property type="entry name" value="NAD(P)-BINDING DOMAIN-CONTAINING PROTEIN-RELATED"/>
    <property type="match status" value="1"/>
</dbReference>
<proteinExistence type="predicted"/>
<evidence type="ECO:0000259" key="1">
    <source>
        <dbReference type="Pfam" id="PF13460"/>
    </source>
</evidence>
<keyword evidence="3" id="KW-1185">Reference proteome</keyword>
<organism evidence="2 3">
    <name type="scientific">Ferrovibrio terrae</name>
    <dbReference type="NCBI Taxonomy" id="2594003"/>
    <lineage>
        <taxon>Bacteria</taxon>
        <taxon>Pseudomonadati</taxon>
        <taxon>Pseudomonadota</taxon>
        <taxon>Alphaproteobacteria</taxon>
        <taxon>Rhodospirillales</taxon>
        <taxon>Rhodospirillaceae</taxon>
        <taxon>Ferrovibrio</taxon>
    </lineage>
</organism>
<feature type="domain" description="NAD(P)-binding" evidence="1">
    <location>
        <begin position="9"/>
        <end position="172"/>
    </location>
</feature>
<dbReference type="EMBL" id="CP041636">
    <property type="protein sequence ID" value="QDO99344.1"/>
    <property type="molecule type" value="Genomic_DNA"/>
</dbReference>
<dbReference type="KEGG" id="fer:FNB15_19595"/>
<dbReference type="Gene3D" id="3.40.50.720">
    <property type="entry name" value="NAD(P)-binding Rossmann-like Domain"/>
    <property type="match status" value="1"/>
</dbReference>
<dbReference type="GO" id="GO:0004029">
    <property type="term" value="F:aldehyde dehydrogenase (NAD+) activity"/>
    <property type="evidence" value="ECO:0007669"/>
    <property type="project" value="TreeGrafter"/>
</dbReference>
<dbReference type="InterPro" id="IPR016040">
    <property type="entry name" value="NAD(P)-bd_dom"/>
</dbReference>
<sequence length="290" mass="30515">MAQSIAVLGGNGVYARHLIPRLIAAGHTVRAVVRRPEAAGIARDSNAEVCTGDIFDTASMAAAFAGCDTAINLATSLPGPSGRGDFAANDRLRVEGAPNFVTACKQANVSRVIQQSISFLNASGSADWSDEDHRYAPPAETIASKAMDAAEAMEATIRASGLDWIILRGGLFYGPGTGFDERWFAGAAAGKLKMPGDGSDYVSLLHIADMAAATVAAVQKWPSRQTLIVCDDQPAQWREVFGFIAASLGQPAPAPGGAAGFPSFRLRNARAKTALGWQPFYKSFREGLAR</sequence>
<protein>
    <submittedName>
        <fullName evidence="2">SDR family oxidoreductase</fullName>
    </submittedName>
</protein>
<accession>A0A516H6C8</accession>
<dbReference type="PANTHER" id="PTHR48079">
    <property type="entry name" value="PROTEIN YEEZ"/>
    <property type="match status" value="1"/>
</dbReference>
<dbReference type="InterPro" id="IPR036291">
    <property type="entry name" value="NAD(P)-bd_dom_sf"/>
</dbReference>
<dbReference type="SUPFAM" id="SSF51735">
    <property type="entry name" value="NAD(P)-binding Rossmann-fold domains"/>
    <property type="match status" value="1"/>
</dbReference>
<dbReference type="Pfam" id="PF13460">
    <property type="entry name" value="NAD_binding_10"/>
    <property type="match status" value="1"/>
</dbReference>
<evidence type="ECO:0000313" key="3">
    <source>
        <dbReference type="Proteomes" id="UP000317496"/>
    </source>
</evidence>
<dbReference type="InterPro" id="IPR051783">
    <property type="entry name" value="NAD(P)-dependent_oxidoreduct"/>
</dbReference>
<dbReference type="GO" id="GO:0005737">
    <property type="term" value="C:cytoplasm"/>
    <property type="evidence" value="ECO:0007669"/>
    <property type="project" value="TreeGrafter"/>
</dbReference>